<dbReference type="Pfam" id="PF26113">
    <property type="entry name" value="GH16_XgeA"/>
    <property type="match status" value="1"/>
</dbReference>
<evidence type="ECO:0000313" key="7">
    <source>
        <dbReference type="EMBL" id="KTB41651.1"/>
    </source>
</evidence>
<dbReference type="Proteomes" id="UP000054988">
    <property type="component" value="Unassembled WGS sequence"/>
</dbReference>
<evidence type="ECO:0000256" key="5">
    <source>
        <dbReference type="SAM" id="SignalP"/>
    </source>
</evidence>
<dbReference type="CDD" id="cd02181">
    <property type="entry name" value="GH16_fungal_Lam16A_glucanase"/>
    <property type="match status" value="1"/>
</dbReference>
<evidence type="ECO:0000256" key="3">
    <source>
        <dbReference type="ARBA" id="ARBA00023295"/>
    </source>
</evidence>
<protein>
    <submittedName>
        <fullName evidence="7">Putative glycoside hydrolase family 16 protein</fullName>
    </submittedName>
</protein>
<dbReference type="eggNOG" id="ENOG502QUM3">
    <property type="taxonomic scope" value="Eukaryota"/>
</dbReference>
<sequence>MHFLSLLVLSLPLLSLAGHGNSSSAFSTRHQAKRSSSSCRPRGLKYKLQDKYRGQDFIDKWNFFSEADPTHGMVDYQTKENAKQKGLAYVQDDGTTILAVDNSTWLSPGSNRASVRISSPKTYNQGLFIADFWSMPYGCSTWPAWWTVGPDWPNGGEIDILEGVHSQSTNQMTLHTSDGCKLAQDTSKGLKSLASGIVGNLNCASSGNDNTGCAFFDTDDRSYGKGFNDKAGGVFAHLWNSEGIKVWFFSRNEIPQDILDGKPNPDGWGQPKAFWQNSSCDINKHFYDHGLTIDTTLCGDWAGATYQSAGCPGTCAQAVADPRNFDNARWKINYIAVYSPA</sequence>
<evidence type="ECO:0000256" key="1">
    <source>
        <dbReference type="ARBA" id="ARBA00006865"/>
    </source>
</evidence>
<evidence type="ECO:0000259" key="6">
    <source>
        <dbReference type="PROSITE" id="PS51762"/>
    </source>
</evidence>
<feature type="region of interest" description="Disordered" evidence="4">
    <location>
        <begin position="22"/>
        <end position="41"/>
    </location>
</feature>
<keyword evidence="3" id="KW-0326">Glycosidase</keyword>
<comment type="caution">
    <text evidence="7">The sequence shown here is derived from an EMBL/GenBank/DDBJ whole genome shotgun (WGS) entry which is preliminary data.</text>
</comment>
<dbReference type="InterPro" id="IPR000757">
    <property type="entry name" value="Beta-glucanase-like"/>
</dbReference>
<dbReference type="PROSITE" id="PS51762">
    <property type="entry name" value="GH16_2"/>
    <property type="match status" value="1"/>
</dbReference>
<dbReference type="PANTHER" id="PTHR10963">
    <property type="entry name" value="GLYCOSYL HYDROLASE-RELATED"/>
    <property type="match status" value="1"/>
</dbReference>
<dbReference type="GO" id="GO:0004553">
    <property type="term" value="F:hydrolase activity, hydrolyzing O-glycosyl compounds"/>
    <property type="evidence" value="ECO:0007669"/>
    <property type="project" value="InterPro"/>
</dbReference>
<name>A0A0W0FZ83_MONRR</name>
<evidence type="ECO:0000256" key="4">
    <source>
        <dbReference type="SAM" id="MobiDB-lite"/>
    </source>
</evidence>
<dbReference type="GO" id="GO:0009251">
    <property type="term" value="P:glucan catabolic process"/>
    <property type="evidence" value="ECO:0007669"/>
    <property type="project" value="TreeGrafter"/>
</dbReference>
<organism evidence="7 8">
    <name type="scientific">Moniliophthora roreri</name>
    <name type="common">Frosty pod rot fungus</name>
    <name type="synonym">Monilia roreri</name>
    <dbReference type="NCBI Taxonomy" id="221103"/>
    <lineage>
        <taxon>Eukaryota</taxon>
        <taxon>Fungi</taxon>
        <taxon>Dikarya</taxon>
        <taxon>Basidiomycota</taxon>
        <taxon>Agaricomycotina</taxon>
        <taxon>Agaricomycetes</taxon>
        <taxon>Agaricomycetidae</taxon>
        <taxon>Agaricales</taxon>
        <taxon>Marasmiineae</taxon>
        <taxon>Marasmiaceae</taxon>
        <taxon>Moniliophthora</taxon>
    </lineage>
</organism>
<evidence type="ECO:0000313" key="8">
    <source>
        <dbReference type="Proteomes" id="UP000054988"/>
    </source>
</evidence>
<reference evidence="7 8" key="1">
    <citation type="submission" date="2015-12" db="EMBL/GenBank/DDBJ databases">
        <title>Draft genome sequence of Moniliophthora roreri, the causal agent of frosty pod rot of cacao.</title>
        <authorList>
            <person name="Aime M.C."/>
            <person name="Diaz-Valderrama J.R."/>
            <person name="Kijpornyongpan T."/>
            <person name="Phillips-Mora W."/>
        </authorList>
    </citation>
    <scope>NUCLEOTIDE SEQUENCE [LARGE SCALE GENOMIC DNA]</scope>
    <source>
        <strain evidence="7 8">MCA 2952</strain>
    </source>
</reference>
<dbReference type="AlphaFoldDB" id="A0A0W0FZ83"/>
<feature type="signal peptide" evidence="5">
    <location>
        <begin position="1"/>
        <end position="17"/>
    </location>
</feature>
<comment type="similarity">
    <text evidence="1">Belongs to the glycosyl hydrolase 16 family.</text>
</comment>
<dbReference type="PANTHER" id="PTHR10963:SF24">
    <property type="entry name" value="GLYCOSIDASE C21B10.07-RELATED"/>
    <property type="match status" value="1"/>
</dbReference>
<dbReference type="InterPro" id="IPR050546">
    <property type="entry name" value="Glycosyl_Hydrlase_16"/>
</dbReference>
<accession>A0A0W0FZ83</accession>
<keyword evidence="2 7" id="KW-0378">Hydrolase</keyword>
<dbReference type="SUPFAM" id="SSF49899">
    <property type="entry name" value="Concanavalin A-like lectins/glucanases"/>
    <property type="match status" value="1"/>
</dbReference>
<dbReference type="EMBL" id="LATX01001438">
    <property type="protein sequence ID" value="KTB41651.1"/>
    <property type="molecule type" value="Genomic_DNA"/>
</dbReference>
<evidence type="ECO:0000256" key="2">
    <source>
        <dbReference type="ARBA" id="ARBA00022801"/>
    </source>
</evidence>
<gene>
    <name evidence="7" type="ORF">WG66_5800</name>
</gene>
<dbReference type="InterPro" id="IPR013320">
    <property type="entry name" value="ConA-like_dom_sf"/>
</dbReference>
<proteinExistence type="inferred from homology"/>
<dbReference type="Gene3D" id="2.60.120.200">
    <property type="match status" value="1"/>
</dbReference>
<feature type="compositionally biased region" description="Polar residues" evidence="4">
    <location>
        <begin position="22"/>
        <end position="39"/>
    </location>
</feature>
<dbReference type="FunFam" id="2.60.120.200:FF:000114">
    <property type="entry name" value="Probable endo-1,3(4)-beta-glucanase NFIA_089530"/>
    <property type="match status" value="1"/>
</dbReference>
<keyword evidence="5" id="KW-0732">Signal</keyword>
<feature type="chain" id="PRO_5006902223" evidence="5">
    <location>
        <begin position="18"/>
        <end position="341"/>
    </location>
</feature>
<feature type="domain" description="GH16" evidence="6">
    <location>
        <begin position="33"/>
        <end position="310"/>
    </location>
</feature>